<evidence type="ECO:0000256" key="3">
    <source>
        <dbReference type="ARBA" id="ARBA00022490"/>
    </source>
</evidence>
<keyword evidence="3" id="KW-0963">Cytoplasm</keyword>
<comment type="subcellular location">
    <subcellularLocation>
        <location evidence="1">Cytoplasm</location>
        <location evidence="1">Cytoskeleton</location>
        <location evidence="1">Cilium axoneme</location>
    </subcellularLocation>
</comment>
<keyword evidence="9" id="KW-0505">Motor protein</keyword>
<dbReference type="GO" id="GO:0003341">
    <property type="term" value="P:cilium movement"/>
    <property type="evidence" value="ECO:0007669"/>
    <property type="project" value="TreeGrafter"/>
</dbReference>
<keyword evidence="8" id="KW-0969">Cilium</keyword>
<evidence type="ECO:0000256" key="12">
    <source>
        <dbReference type="SAM" id="Coils"/>
    </source>
</evidence>
<dbReference type="Gene3D" id="2.130.10.10">
    <property type="entry name" value="YVTN repeat-like/Quinoprotein amine dehydrogenase"/>
    <property type="match status" value="2"/>
</dbReference>
<dbReference type="InterPro" id="IPR036322">
    <property type="entry name" value="WD40_repeat_dom_sf"/>
</dbReference>
<gene>
    <name evidence="14" type="ORF">ALC53_10692</name>
</gene>
<feature type="region of interest" description="Disordered" evidence="13">
    <location>
        <begin position="846"/>
        <end position="869"/>
    </location>
</feature>
<dbReference type="SMART" id="SM00320">
    <property type="entry name" value="WD40"/>
    <property type="match status" value="4"/>
</dbReference>
<keyword evidence="15" id="KW-1185">Reference proteome</keyword>
<dbReference type="GO" id="GO:0005874">
    <property type="term" value="C:microtubule"/>
    <property type="evidence" value="ECO:0007669"/>
    <property type="project" value="UniProtKB-KW"/>
</dbReference>
<keyword evidence="4" id="KW-0853">WD repeat</keyword>
<dbReference type="InterPro" id="IPR001680">
    <property type="entry name" value="WD40_rpt"/>
</dbReference>
<evidence type="ECO:0000313" key="14">
    <source>
        <dbReference type="EMBL" id="KYM78884.1"/>
    </source>
</evidence>
<dbReference type="GO" id="GO:0045504">
    <property type="term" value="F:dynein heavy chain binding"/>
    <property type="evidence" value="ECO:0007669"/>
    <property type="project" value="TreeGrafter"/>
</dbReference>
<keyword evidence="7" id="KW-0243">Dynein</keyword>
<evidence type="ECO:0000313" key="15">
    <source>
        <dbReference type="Proteomes" id="UP000078540"/>
    </source>
</evidence>
<evidence type="ECO:0000256" key="2">
    <source>
        <dbReference type="ARBA" id="ARBA00011059"/>
    </source>
</evidence>
<sequence length="1003" mass="116584">MEIKQVFLKTRAEFGKQCIFDICGPHLDEEIKPHPDAMAHYIIKSHCNVGMQHTKQFALHEAQTVSIQTKSSGMFHFEGGWPKEINPKDEEVTTRFRRRVEKEEDWGPKLMNLFQKMEHNVLQNGALNIYEHYFDDIIPTELVKPRGLRTVNVYEDPQTPVRSVNNISWSPDQGSKMVVSYCFFGIEPDYSNIAYIWQIDNPNKPWIALEAPFATVVSEFNPRDPSILVSGLVSGQVCSWDIRTGSTPVQMSHRQFSHRDCVTVVKWIATKSNTEFFSGSSDGRAMWWDIRKLREPTEVLVFDLQTPNEQKIDRAIGVSSGDYESSVGTKFMFGLENGIVISGSKKSRTPAEKMALRFNAHYGPILSVDRSGFNPKIFLTIGDCTVRIWAEDTKDSSLISTRFITEGPQCGCWNKTRHSIFYVATRVGVLDVWDLLIRLQEPILSVKLCEQKLTAVASHEMGSLLAVGNSAGNVYLVELTEALYSFDKNDRNDFTSYLERCTRFVKAIDTRMKEIKLARATIEETLMNPRERKKNKRLINDRNKQKIEKEKLKEPRERTRIIFKRKLKDEFPELQEVEDKFFEIVKTEKQKYEDIEDLDTLPLKVSRMKKISRKIEKNSLIDEATGLKTKISPKKILVKEREKYPKKTKTIEISKAEIAQDVEQEKAMAEEPLPLLAEEPLPSLVKAIVESPMQEISKRKRRKKVRKKRPKPVIFKLTKPCKVICKPDICCRRTVFRKTRFTDRTIKDHEKWGKIDERMRAKDDIRAKSSIKDKMRRKKRECWTEFLRVYKRRELTRKYSTEEKIRFLQKMIVPLEEFADMTEDVKKAKKEIQEANMARKLTKKALKSSAAIAEKSQDTPRESGRDKEDFAKEVTKRVLTARKARKVCRMVVMTDPCVPWEPPSLAEDLQILFEDLPPESIEKKDETRRGLHGRDRSHSRRANIQGSIPVIDWTVEQETTFPEHQRPAQLPEFLSYMHQSERMYNNACESIPFTRKKLNAIVW</sequence>
<evidence type="ECO:0000256" key="7">
    <source>
        <dbReference type="ARBA" id="ARBA00023017"/>
    </source>
</evidence>
<keyword evidence="6" id="KW-0677">Repeat</keyword>
<dbReference type="GO" id="GO:0036157">
    <property type="term" value="C:outer dynein arm"/>
    <property type="evidence" value="ECO:0007669"/>
    <property type="project" value="TreeGrafter"/>
</dbReference>
<keyword evidence="5" id="KW-0493">Microtubule</keyword>
<protein>
    <submittedName>
        <fullName evidence="14">Dynein intermediate chain 2, axonemal</fullName>
    </submittedName>
</protein>
<feature type="coiled-coil region" evidence="12">
    <location>
        <begin position="818"/>
        <end position="845"/>
    </location>
</feature>
<feature type="compositionally biased region" description="Basic and acidic residues" evidence="13">
    <location>
        <begin position="855"/>
        <end position="869"/>
    </location>
</feature>
<evidence type="ECO:0000256" key="13">
    <source>
        <dbReference type="SAM" id="MobiDB-lite"/>
    </source>
</evidence>
<keyword evidence="11" id="KW-0966">Cell projection</keyword>
<keyword evidence="12" id="KW-0175">Coiled coil</keyword>
<evidence type="ECO:0000256" key="8">
    <source>
        <dbReference type="ARBA" id="ARBA00023069"/>
    </source>
</evidence>
<dbReference type="PANTHER" id="PTHR12442:SF7">
    <property type="entry name" value="DYNEIN AXONEMAL INTERMEDIATE CHAIN 2"/>
    <property type="match status" value="1"/>
</dbReference>
<feature type="compositionally biased region" description="Basic and acidic residues" evidence="13">
    <location>
        <begin position="920"/>
        <end position="936"/>
    </location>
</feature>
<dbReference type="GO" id="GO:0036158">
    <property type="term" value="P:outer dynein arm assembly"/>
    <property type="evidence" value="ECO:0007669"/>
    <property type="project" value="TreeGrafter"/>
</dbReference>
<dbReference type="AlphaFoldDB" id="A0A151I090"/>
<proteinExistence type="inferred from homology"/>
<keyword evidence="10" id="KW-0206">Cytoskeleton</keyword>
<dbReference type="Proteomes" id="UP000078540">
    <property type="component" value="Unassembled WGS sequence"/>
</dbReference>
<dbReference type="PANTHER" id="PTHR12442">
    <property type="entry name" value="DYNEIN INTERMEDIATE CHAIN"/>
    <property type="match status" value="1"/>
</dbReference>
<name>A0A151I090_9HYME</name>
<dbReference type="STRING" id="520822.A0A151I090"/>
<feature type="region of interest" description="Disordered" evidence="13">
    <location>
        <begin position="920"/>
        <end position="940"/>
    </location>
</feature>
<comment type="similarity">
    <text evidence="2">Belongs to the dynein intermediate chain family.</text>
</comment>
<dbReference type="SUPFAM" id="SSF50978">
    <property type="entry name" value="WD40 repeat-like"/>
    <property type="match status" value="1"/>
</dbReference>
<evidence type="ECO:0000256" key="9">
    <source>
        <dbReference type="ARBA" id="ARBA00023175"/>
    </source>
</evidence>
<dbReference type="InterPro" id="IPR050687">
    <property type="entry name" value="Dynein_IC"/>
</dbReference>
<dbReference type="InterPro" id="IPR015943">
    <property type="entry name" value="WD40/YVTN_repeat-like_dom_sf"/>
</dbReference>
<evidence type="ECO:0000256" key="5">
    <source>
        <dbReference type="ARBA" id="ARBA00022701"/>
    </source>
</evidence>
<organism evidence="14 15">
    <name type="scientific">Atta colombica</name>
    <dbReference type="NCBI Taxonomy" id="520822"/>
    <lineage>
        <taxon>Eukaryota</taxon>
        <taxon>Metazoa</taxon>
        <taxon>Ecdysozoa</taxon>
        <taxon>Arthropoda</taxon>
        <taxon>Hexapoda</taxon>
        <taxon>Insecta</taxon>
        <taxon>Pterygota</taxon>
        <taxon>Neoptera</taxon>
        <taxon>Endopterygota</taxon>
        <taxon>Hymenoptera</taxon>
        <taxon>Apocrita</taxon>
        <taxon>Aculeata</taxon>
        <taxon>Formicoidea</taxon>
        <taxon>Formicidae</taxon>
        <taxon>Myrmicinae</taxon>
        <taxon>Atta</taxon>
    </lineage>
</organism>
<evidence type="ECO:0000256" key="4">
    <source>
        <dbReference type="ARBA" id="ARBA00022574"/>
    </source>
</evidence>
<reference evidence="14 15" key="1">
    <citation type="submission" date="2015-09" db="EMBL/GenBank/DDBJ databases">
        <title>Atta colombica WGS genome.</title>
        <authorList>
            <person name="Nygaard S."/>
            <person name="Hu H."/>
            <person name="Boomsma J."/>
            <person name="Zhang G."/>
        </authorList>
    </citation>
    <scope>NUCLEOTIDE SEQUENCE [LARGE SCALE GENOMIC DNA]</scope>
    <source>
        <strain evidence="14">Treedump-2</strain>
        <tissue evidence="14">Whole body</tissue>
    </source>
</reference>
<evidence type="ECO:0000256" key="1">
    <source>
        <dbReference type="ARBA" id="ARBA00004430"/>
    </source>
</evidence>
<accession>A0A151I090</accession>
<dbReference type="GO" id="GO:0045503">
    <property type="term" value="F:dynein light chain binding"/>
    <property type="evidence" value="ECO:0007669"/>
    <property type="project" value="TreeGrafter"/>
</dbReference>
<evidence type="ECO:0000256" key="10">
    <source>
        <dbReference type="ARBA" id="ARBA00023212"/>
    </source>
</evidence>
<evidence type="ECO:0000256" key="6">
    <source>
        <dbReference type="ARBA" id="ARBA00022737"/>
    </source>
</evidence>
<evidence type="ECO:0000256" key="11">
    <source>
        <dbReference type="ARBA" id="ARBA00023273"/>
    </source>
</evidence>
<dbReference type="EMBL" id="KQ976633">
    <property type="protein sequence ID" value="KYM78884.1"/>
    <property type="molecule type" value="Genomic_DNA"/>
</dbReference>